<keyword evidence="3" id="KW-1185">Reference proteome</keyword>
<dbReference type="Proteomes" id="UP001236014">
    <property type="component" value="Chromosome"/>
</dbReference>
<dbReference type="PANTHER" id="PTHR43798">
    <property type="entry name" value="MONOACYLGLYCEROL LIPASE"/>
    <property type="match status" value="1"/>
</dbReference>
<dbReference type="InterPro" id="IPR000073">
    <property type="entry name" value="AB_hydrolase_1"/>
</dbReference>
<dbReference type="PANTHER" id="PTHR43798:SF33">
    <property type="entry name" value="HYDROLASE, PUTATIVE (AFU_ORTHOLOGUE AFUA_2G14860)-RELATED"/>
    <property type="match status" value="1"/>
</dbReference>
<dbReference type="GO" id="GO:0016787">
    <property type="term" value="F:hydrolase activity"/>
    <property type="evidence" value="ECO:0007669"/>
    <property type="project" value="UniProtKB-KW"/>
</dbReference>
<dbReference type="RefSeq" id="WP_285970470.1">
    <property type="nucleotide sequence ID" value="NZ_CP127294.1"/>
</dbReference>
<proteinExistence type="predicted"/>
<accession>A0A9Y2IG87</accession>
<dbReference type="Pfam" id="PF00561">
    <property type="entry name" value="Abhydrolase_1"/>
    <property type="match status" value="1"/>
</dbReference>
<keyword evidence="2" id="KW-0378">Hydrolase</keyword>
<evidence type="ECO:0000259" key="1">
    <source>
        <dbReference type="Pfam" id="PF00561"/>
    </source>
</evidence>
<sequence length="264" mass="27548">MTRRPTGTVLDVDGVALHVREDGPTDAPVVLLVHGFSGSLHSYDRLAPLLADRFRVLRPDLRGHGCTGGHTGLDAVSQATTLAGALKLVGADHVTAVGHSFGADVVLALASLSGAVTRTVLIGQAPDYTHATFPPGNGLLARPFVSRLLQRTVSLAPLGFVLRPTPLRQAHADFSATSPAMAHAVLTERRHVLATNPLDAQVAALGLPTLAILGRRDSLYDHAASATRYRAAGAGVHFLDAGHTPFVERPAEVASLVASFSLDA</sequence>
<dbReference type="Gene3D" id="3.40.50.1820">
    <property type="entry name" value="alpha/beta hydrolase"/>
    <property type="match status" value="1"/>
</dbReference>
<gene>
    <name evidence="2" type="ORF">QRX50_03040</name>
</gene>
<evidence type="ECO:0000313" key="2">
    <source>
        <dbReference type="EMBL" id="WIX79790.1"/>
    </source>
</evidence>
<protein>
    <submittedName>
        <fullName evidence="2">Alpha/beta hydrolase</fullName>
    </submittedName>
</protein>
<dbReference type="PRINTS" id="PR00111">
    <property type="entry name" value="ABHYDROLASE"/>
</dbReference>
<dbReference type="SUPFAM" id="SSF53474">
    <property type="entry name" value="alpha/beta-Hydrolases"/>
    <property type="match status" value="1"/>
</dbReference>
<dbReference type="EMBL" id="CP127294">
    <property type="protein sequence ID" value="WIX79790.1"/>
    <property type="molecule type" value="Genomic_DNA"/>
</dbReference>
<dbReference type="KEGG" id="acab:QRX50_03040"/>
<dbReference type="InterPro" id="IPR050266">
    <property type="entry name" value="AB_hydrolase_sf"/>
</dbReference>
<reference evidence="2 3" key="1">
    <citation type="submission" date="2023-06" db="EMBL/GenBank/DDBJ databases">
        <authorList>
            <person name="Oyuntsetseg B."/>
            <person name="Kim S.B."/>
        </authorList>
    </citation>
    <scope>NUCLEOTIDE SEQUENCE [LARGE SCALE GENOMIC DNA]</scope>
    <source>
        <strain evidence="2 3">2-15</strain>
    </source>
</reference>
<organism evidence="2 3">
    <name type="scientific">Amycolatopsis carbonis</name>
    <dbReference type="NCBI Taxonomy" id="715471"/>
    <lineage>
        <taxon>Bacteria</taxon>
        <taxon>Bacillati</taxon>
        <taxon>Actinomycetota</taxon>
        <taxon>Actinomycetes</taxon>
        <taxon>Pseudonocardiales</taxon>
        <taxon>Pseudonocardiaceae</taxon>
        <taxon>Amycolatopsis</taxon>
    </lineage>
</organism>
<feature type="domain" description="AB hydrolase-1" evidence="1">
    <location>
        <begin position="28"/>
        <end position="250"/>
    </location>
</feature>
<evidence type="ECO:0000313" key="3">
    <source>
        <dbReference type="Proteomes" id="UP001236014"/>
    </source>
</evidence>
<dbReference type="AlphaFoldDB" id="A0A9Y2IG87"/>
<name>A0A9Y2IG87_9PSEU</name>
<dbReference type="InterPro" id="IPR029058">
    <property type="entry name" value="AB_hydrolase_fold"/>
</dbReference>
<dbReference type="GO" id="GO:0016020">
    <property type="term" value="C:membrane"/>
    <property type="evidence" value="ECO:0007669"/>
    <property type="project" value="TreeGrafter"/>
</dbReference>